<dbReference type="OrthoDB" id="418748at2759"/>
<dbReference type="EMBL" id="BGZK01000169">
    <property type="protein sequence ID" value="GBP25163.1"/>
    <property type="molecule type" value="Genomic_DNA"/>
</dbReference>
<organism evidence="1 2">
    <name type="scientific">Eumeta variegata</name>
    <name type="common">Bagworm moth</name>
    <name type="synonym">Eumeta japonica</name>
    <dbReference type="NCBI Taxonomy" id="151549"/>
    <lineage>
        <taxon>Eukaryota</taxon>
        <taxon>Metazoa</taxon>
        <taxon>Ecdysozoa</taxon>
        <taxon>Arthropoda</taxon>
        <taxon>Hexapoda</taxon>
        <taxon>Insecta</taxon>
        <taxon>Pterygota</taxon>
        <taxon>Neoptera</taxon>
        <taxon>Endopterygota</taxon>
        <taxon>Lepidoptera</taxon>
        <taxon>Glossata</taxon>
        <taxon>Ditrysia</taxon>
        <taxon>Tineoidea</taxon>
        <taxon>Psychidae</taxon>
        <taxon>Oiketicinae</taxon>
        <taxon>Eumeta</taxon>
    </lineage>
</organism>
<comment type="caution">
    <text evidence="1">The sequence shown here is derived from an EMBL/GenBank/DDBJ whole genome shotgun (WGS) entry which is preliminary data.</text>
</comment>
<proteinExistence type="predicted"/>
<protein>
    <submittedName>
        <fullName evidence="1">Uncharacterized protein</fullName>
    </submittedName>
</protein>
<accession>A0A4C1UF92</accession>
<evidence type="ECO:0000313" key="2">
    <source>
        <dbReference type="Proteomes" id="UP000299102"/>
    </source>
</evidence>
<dbReference type="Proteomes" id="UP000299102">
    <property type="component" value="Unassembled WGS sequence"/>
</dbReference>
<gene>
    <name evidence="1" type="ORF">EVAR_19646_1</name>
</gene>
<keyword evidence="2" id="KW-1185">Reference proteome</keyword>
<sequence>MPRVRPLAPEFNAVASTFPGGAKREVRFGTLNVCGGMDDKIDNVCELKKDRRLDILYVNETIKKCDSNADPSKFIDMSLIKVNEDDAVLSSSYRKDYLNV</sequence>
<evidence type="ECO:0000313" key="1">
    <source>
        <dbReference type="EMBL" id="GBP25163.1"/>
    </source>
</evidence>
<name>A0A4C1UF92_EUMVA</name>
<dbReference type="AlphaFoldDB" id="A0A4C1UF92"/>
<reference evidence="1 2" key="1">
    <citation type="journal article" date="2019" name="Commun. Biol.">
        <title>The bagworm genome reveals a unique fibroin gene that provides high tensile strength.</title>
        <authorList>
            <person name="Kono N."/>
            <person name="Nakamura H."/>
            <person name="Ohtoshi R."/>
            <person name="Tomita M."/>
            <person name="Numata K."/>
            <person name="Arakawa K."/>
        </authorList>
    </citation>
    <scope>NUCLEOTIDE SEQUENCE [LARGE SCALE GENOMIC DNA]</scope>
</reference>